<comment type="caution">
    <text evidence="1">The sequence shown here is derived from an EMBL/GenBank/DDBJ whole genome shotgun (WGS) entry which is preliminary data.</text>
</comment>
<dbReference type="PATRIC" id="fig|1629550.3.peg.862"/>
<evidence type="ECO:0008006" key="3">
    <source>
        <dbReference type="Google" id="ProtNLM"/>
    </source>
</evidence>
<proteinExistence type="predicted"/>
<name>A0A0M3DGQ5_9FIRM</name>
<protein>
    <recommendedName>
        <fullName evidence="3">Glycosyltransferase subfamily 4-like N-terminal domain-containing protein</fullName>
    </recommendedName>
</protein>
<dbReference type="EMBL" id="LBBT01000147">
    <property type="protein sequence ID" value="KKY01810.1"/>
    <property type="molecule type" value="Genomic_DNA"/>
</dbReference>
<sequence length="428" mass="50357">MNILIITTCYPPVNVSGSIRSLYYANYMAKLGHKVSVLTVDFPNQFSNYDKSLENRIDESIKVYRCGLGILYNKFYQKKEENINRTAQINQKSKENIKSKLRREIKSYLAIPDSYMVWKNSASKLGIDIIKSDKIDLIFSMHETPSSHLVAYNLKQKFQNVRWVAYWSDPWTFDPNRSEIPYIRKQIEKIMEKKVVKLAEKHFFTTKECMKLYREKFIIDKNNADIVYRGYDDNLYKHINSDDMPKEINKDKINILHAGEIFTKLRDINPFIRAIRDIKHNNIELYKKLNIILLGGIDNIDNVEKFDDLDIINLLPRKSFDEALKYMNFSDVLLLFGNKNSNQMPGKVYDYLGTDKAIFTILGDQQDPLKLFMKEIERGPICENRSNELKSEIINILSRGFKKEWTCRSNKFEWTNVVQDLLSKLENI</sequence>
<accession>A0A0M3DGQ5</accession>
<reference evidence="1 2" key="1">
    <citation type="submission" date="2015-04" db="EMBL/GenBank/DDBJ databases">
        <title>Microcin producing Clostridium sp. JC272T.</title>
        <authorList>
            <person name="Jyothsna T."/>
            <person name="Sasikala C."/>
            <person name="Ramana C."/>
        </authorList>
    </citation>
    <scope>NUCLEOTIDE SEQUENCE [LARGE SCALE GENOMIC DNA]</scope>
    <source>
        <strain evidence="1 2">JC272</strain>
    </source>
</reference>
<gene>
    <name evidence="1" type="ORF">VN21_07080</name>
</gene>
<organism evidence="1 2">
    <name type="scientific">Paraclostridium benzoelyticum</name>
    <dbReference type="NCBI Taxonomy" id="1629550"/>
    <lineage>
        <taxon>Bacteria</taxon>
        <taxon>Bacillati</taxon>
        <taxon>Bacillota</taxon>
        <taxon>Clostridia</taxon>
        <taxon>Peptostreptococcales</taxon>
        <taxon>Peptostreptococcaceae</taxon>
        <taxon>Paraclostridium</taxon>
    </lineage>
</organism>
<dbReference type="Gene3D" id="3.40.50.2000">
    <property type="entry name" value="Glycogen Phosphorylase B"/>
    <property type="match status" value="1"/>
</dbReference>
<dbReference type="AlphaFoldDB" id="A0A0M3DGQ5"/>
<dbReference type="Proteomes" id="UP000034407">
    <property type="component" value="Unassembled WGS sequence"/>
</dbReference>
<evidence type="ECO:0000313" key="2">
    <source>
        <dbReference type="Proteomes" id="UP000034407"/>
    </source>
</evidence>
<evidence type="ECO:0000313" key="1">
    <source>
        <dbReference type="EMBL" id="KKY01810.1"/>
    </source>
</evidence>
<dbReference type="SUPFAM" id="SSF53756">
    <property type="entry name" value="UDP-Glycosyltransferase/glycogen phosphorylase"/>
    <property type="match status" value="1"/>
</dbReference>
<keyword evidence="2" id="KW-1185">Reference proteome</keyword>